<protein>
    <submittedName>
        <fullName evidence="5">Thiamine pyrophosphate enzyme, C-terminal TPP binding domain-containing protein 11</fullName>
    </submittedName>
</protein>
<comment type="caution">
    <text evidence="5">The sequence shown here is derived from an EMBL/GenBank/DDBJ whole genome shotgun (WGS) entry which is preliminary data.</text>
</comment>
<dbReference type="EMBL" id="OFSQ01000007">
    <property type="protein sequence ID" value="SOY45951.1"/>
    <property type="molecule type" value="Genomic_DNA"/>
</dbReference>
<dbReference type="GO" id="GO:0044281">
    <property type="term" value="P:small molecule metabolic process"/>
    <property type="evidence" value="ECO:0007669"/>
    <property type="project" value="UniProtKB-ARBA"/>
</dbReference>
<dbReference type="AlphaFoldDB" id="A0A375BHW7"/>
<dbReference type="SUPFAM" id="SSF52518">
    <property type="entry name" value="Thiamin diphosphate-binding fold (THDP-binding)"/>
    <property type="match status" value="1"/>
</dbReference>
<evidence type="ECO:0000256" key="1">
    <source>
        <dbReference type="ARBA" id="ARBA00022793"/>
    </source>
</evidence>
<dbReference type="InterPro" id="IPR011766">
    <property type="entry name" value="TPP_enzyme_TPP-bd"/>
</dbReference>
<dbReference type="OrthoDB" id="2254214at2"/>
<dbReference type="InterPro" id="IPR000399">
    <property type="entry name" value="TPP-bd_CS"/>
</dbReference>
<evidence type="ECO:0000259" key="4">
    <source>
        <dbReference type="Pfam" id="PF02775"/>
    </source>
</evidence>
<dbReference type="PANTHER" id="PTHR42818">
    <property type="entry name" value="SULFOPYRUVATE DECARBOXYLASE SUBUNIT ALPHA"/>
    <property type="match status" value="1"/>
</dbReference>
<dbReference type="GO" id="GO:0000287">
    <property type="term" value="F:magnesium ion binding"/>
    <property type="evidence" value="ECO:0007669"/>
    <property type="project" value="InterPro"/>
</dbReference>
<dbReference type="RefSeq" id="WP_116356485.1">
    <property type="nucleotide sequence ID" value="NZ_LT976853.1"/>
</dbReference>
<evidence type="ECO:0000313" key="5">
    <source>
        <dbReference type="EMBL" id="SOY45951.1"/>
    </source>
</evidence>
<sequence>MRILEACKQISEARGERVLVATMGAMFAFDALGVTECRLSSVPLMGGAASLGLGLALARPEHGVIVVDGDASLLMQLGGLVTVADRRPANLIHFVVQNRAQFAGAANLPVPGGRDVDFCAMALGAGYASAHRFDSADALGLALPALFNARGPVFVALEVEPEAAQFGPGKPQPEIPDRQFHRMGVEAEQLGAWYASH</sequence>
<proteinExistence type="predicted"/>
<dbReference type="Gene3D" id="3.40.50.970">
    <property type="match status" value="1"/>
</dbReference>
<name>A0A375BHW7_9BURK</name>
<dbReference type="PROSITE" id="PS00187">
    <property type="entry name" value="TPP_ENZYMES"/>
    <property type="match status" value="1"/>
</dbReference>
<keyword evidence="1" id="KW-0210">Decarboxylase</keyword>
<organism evidence="5">
    <name type="scientific">Cupriavidus taiwanensis</name>
    <dbReference type="NCBI Taxonomy" id="164546"/>
    <lineage>
        <taxon>Bacteria</taxon>
        <taxon>Pseudomonadati</taxon>
        <taxon>Pseudomonadota</taxon>
        <taxon>Betaproteobacteria</taxon>
        <taxon>Burkholderiales</taxon>
        <taxon>Burkholderiaceae</taxon>
        <taxon>Cupriavidus</taxon>
    </lineage>
</organism>
<dbReference type="GO" id="GO:0030976">
    <property type="term" value="F:thiamine pyrophosphate binding"/>
    <property type="evidence" value="ECO:0007669"/>
    <property type="project" value="InterPro"/>
</dbReference>
<feature type="domain" description="Thiamine pyrophosphate enzyme TPP-binding" evidence="4">
    <location>
        <begin position="43"/>
        <end position="155"/>
    </location>
</feature>
<evidence type="ECO:0000256" key="2">
    <source>
        <dbReference type="ARBA" id="ARBA00023052"/>
    </source>
</evidence>
<dbReference type="GO" id="GO:0016831">
    <property type="term" value="F:carboxy-lyase activity"/>
    <property type="evidence" value="ECO:0007669"/>
    <property type="project" value="UniProtKB-KW"/>
</dbReference>
<dbReference type="PANTHER" id="PTHR42818:SF1">
    <property type="entry name" value="SULFOPYRUVATE DECARBOXYLASE"/>
    <property type="match status" value="1"/>
</dbReference>
<keyword evidence="3" id="KW-0456">Lyase</keyword>
<keyword evidence="2" id="KW-0786">Thiamine pyrophosphate</keyword>
<reference evidence="5" key="1">
    <citation type="submission" date="2018-01" db="EMBL/GenBank/DDBJ databases">
        <authorList>
            <person name="Clerissi C."/>
        </authorList>
    </citation>
    <scope>NUCLEOTIDE SEQUENCE</scope>
    <source>
        <strain evidence="5">Cupriavidus sp. LMG 19464</strain>
    </source>
</reference>
<dbReference type="Pfam" id="PF02775">
    <property type="entry name" value="TPP_enzyme_C"/>
    <property type="match status" value="1"/>
</dbReference>
<evidence type="ECO:0000256" key="3">
    <source>
        <dbReference type="ARBA" id="ARBA00023239"/>
    </source>
</evidence>
<dbReference type="InterPro" id="IPR051818">
    <property type="entry name" value="TPP_dependent_decarboxylase"/>
</dbReference>
<gene>
    <name evidence="5" type="ORF">CBM2587_A150019</name>
</gene>
<dbReference type="InterPro" id="IPR029061">
    <property type="entry name" value="THDP-binding"/>
</dbReference>
<dbReference type="Proteomes" id="UP000256780">
    <property type="component" value="Chromosome CBM2587_a"/>
</dbReference>
<accession>A0A375BHW7</accession>